<dbReference type="InterPro" id="IPR045573">
    <property type="entry name" value="Fut8_N_cat"/>
</dbReference>
<dbReference type="Pfam" id="PF19745">
    <property type="entry name" value="FUT8_N_cat"/>
    <property type="match status" value="1"/>
</dbReference>
<evidence type="ECO:0000313" key="3">
    <source>
        <dbReference type="WBParaSite" id="nRc.2.0.1.t13695-RA"/>
    </source>
</evidence>
<feature type="domain" description="Alpha-(1,6)-fucosyltransferase N- and catalytic" evidence="1">
    <location>
        <begin position="1"/>
        <end position="56"/>
    </location>
</feature>
<protein>
    <submittedName>
        <fullName evidence="3">Alpha-(1,6)-fucosyltransferase N- and catalytic domain-containing protein</fullName>
    </submittedName>
</protein>
<evidence type="ECO:0000313" key="2">
    <source>
        <dbReference type="Proteomes" id="UP000887565"/>
    </source>
</evidence>
<organism evidence="2 3">
    <name type="scientific">Romanomermis culicivorax</name>
    <name type="common">Nematode worm</name>
    <dbReference type="NCBI Taxonomy" id="13658"/>
    <lineage>
        <taxon>Eukaryota</taxon>
        <taxon>Metazoa</taxon>
        <taxon>Ecdysozoa</taxon>
        <taxon>Nematoda</taxon>
        <taxon>Enoplea</taxon>
        <taxon>Dorylaimia</taxon>
        <taxon>Mermithida</taxon>
        <taxon>Mermithoidea</taxon>
        <taxon>Mermithidae</taxon>
        <taxon>Romanomermis</taxon>
    </lineage>
</organism>
<reference evidence="3" key="1">
    <citation type="submission" date="2022-11" db="UniProtKB">
        <authorList>
            <consortium name="WormBaseParasite"/>
        </authorList>
    </citation>
    <scope>IDENTIFICATION</scope>
</reference>
<name>A0A915IHY1_ROMCU</name>
<proteinExistence type="predicted"/>
<evidence type="ECO:0000259" key="1">
    <source>
        <dbReference type="Pfam" id="PF19745"/>
    </source>
</evidence>
<dbReference type="WBParaSite" id="nRc.2.0.1.t13695-RA">
    <property type="protein sequence ID" value="nRc.2.0.1.t13695-RA"/>
    <property type="gene ID" value="nRc.2.0.1.g13695"/>
</dbReference>
<accession>A0A915IHY1</accession>
<keyword evidence="2" id="KW-1185">Reference proteome</keyword>
<dbReference type="AlphaFoldDB" id="A0A915IHY1"/>
<dbReference type="Proteomes" id="UP000887565">
    <property type="component" value="Unplaced"/>
</dbReference>
<sequence length="61" mass="7119">SLIADNILLSKTDDAWTVRRRELSKIASKIRRRIEILQNPKNCKEAKKILCNLNKGILIFR</sequence>